<sequence>MHTAAGAHEDWQGAGCGEVEEVMRLKKAAVLTLFTRDLYCGHWGCCAAHRGTRPLPQKSVQGPVFRRYADVVGVQSMHTAARVHEGWQGAGCGEVEEVMRLKKAAVLTLFT</sequence>
<evidence type="ECO:0000313" key="1">
    <source>
        <dbReference type="EMBL" id="MFB3803202.1"/>
    </source>
</evidence>
<comment type="caution">
    <text evidence="1">The sequence shown here is derived from an EMBL/GenBank/DDBJ whole genome shotgun (WGS) entry which is preliminary data.</text>
</comment>
<proteinExistence type="predicted"/>
<keyword evidence="2" id="KW-1185">Reference proteome</keyword>
<organism evidence="1 2">
    <name type="scientific">Pseudomonas boreofloridensis</name>
    <dbReference type="NCBI Taxonomy" id="3064348"/>
    <lineage>
        <taxon>Bacteria</taxon>
        <taxon>Pseudomonadati</taxon>
        <taxon>Pseudomonadota</taxon>
        <taxon>Gammaproteobacteria</taxon>
        <taxon>Pseudomonadales</taxon>
        <taxon>Pseudomonadaceae</taxon>
        <taxon>Pseudomonas</taxon>
    </lineage>
</organism>
<accession>A0ABV4ZH97</accession>
<reference evidence="1 2" key="1">
    <citation type="submission" date="2024-09" db="EMBL/GenBank/DDBJ databases">
        <authorList>
            <person name="Fullem K."/>
        </authorList>
    </citation>
    <scope>NUCLEOTIDE SEQUENCE [LARGE SCALE GENOMIC DNA]</scope>
    <source>
        <strain evidence="2">K1(2024)</strain>
    </source>
</reference>
<evidence type="ECO:0000313" key="2">
    <source>
        <dbReference type="Proteomes" id="UP001577047"/>
    </source>
</evidence>
<protein>
    <submittedName>
        <fullName evidence="1">Uncharacterized protein</fullName>
    </submittedName>
</protein>
<dbReference type="RefSeq" id="WP_304485272.1">
    <property type="nucleotide sequence ID" value="NZ_JAUQOQ010000025.1"/>
</dbReference>
<dbReference type="EMBL" id="JBHFXX010000038">
    <property type="protein sequence ID" value="MFB3803202.1"/>
    <property type="molecule type" value="Genomic_DNA"/>
</dbReference>
<name>A0ABV4ZH97_9PSED</name>
<dbReference type="Proteomes" id="UP001577047">
    <property type="component" value="Unassembled WGS sequence"/>
</dbReference>
<gene>
    <name evidence="1" type="ORF">ACE1YR_22695</name>
</gene>